<protein>
    <submittedName>
        <fullName evidence="5">Transcriptional antiterminator RfaH</fullName>
    </submittedName>
</protein>
<feature type="domain" description="NusG-like N-terminal" evidence="4">
    <location>
        <begin position="8"/>
        <end position="107"/>
    </location>
</feature>
<evidence type="ECO:0000313" key="5">
    <source>
        <dbReference type="EMBL" id="SKA83869.1"/>
    </source>
</evidence>
<reference evidence="5 6" key="1">
    <citation type="submission" date="2017-02" db="EMBL/GenBank/DDBJ databases">
        <authorList>
            <person name="Peterson S.W."/>
        </authorList>
    </citation>
    <scope>NUCLEOTIDE SEQUENCE [LARGE SCALE GENOMIC DNA]</scope>
    <source>
        <strain evidence="5 6">ATCC 49788</strain>
    </source>
</reference>
<dbReference type="SUPFAM" id="SSF82679">
    <property type="entry name" value="N-utilization substance G protein NusG, N-terminal domain"/>
    <property type="match status" value="1"/>
</dbReference>
<dbReference type="OrthoDB" id="9790639at2"/>
<keyword evidence="3" id="KW-0804">Transcription</keyword>
<dbReference type="InterPro" id="IPR010215">
    <property type="entry name" value="Transcription_antiterm_RfaH"/>
</dbReference>
<name>A0A1T4X354_9GAMM</name>
<dbReference type="Proteomes" id="UP000190460">
    <property type="component" value="Unassembled WGS sequence"/>
</dbReference>
<evidence type="ECO:0000259" key="4">
    <source>
        <dbReference type="SMART" id="SM00738"/>
    </source>
</evidence>
<dbReference type="NCBIfam" id="NF006534">
    <property type="entry name" value="PRK09014.1"/>
    <property type="match status" value="1"/>
</dbReference>
<dbReference type="GO" id="GO:0005829">
    <property type="term" value="C:cytosol"/>
    <property type="evidence" value="ECO:0007669"/>
    <property type="project" value="TreeGrafter"/>
</dbReference>
<dbReference type="InterPro" id="IPR008991">
    <property type="entry name" value="Translation_prot_SH3-like_sf"/>
</dbReference>
<dbReference type="Pfam" id="PF02357">
    <property type="entry name" value="NusG"/>
    <property type="match status" value="1"/>
</dbReference>
<dbReference type="Gene3D" id="3.30.70.940">
    <property type="entry name" value="NusG, N-terminal domain"/>
    <property type="match status" value="1"/>
</dbReference>
<dbReference type="InterPro" id="IPR006645">
    <property type="entry name" value="NGN-like_dom"/>
</dbReference>
<dbReference type="GO" id="GO:0031564">
    <property type="term" value="P:transcription antitermination"/>
    <property type="evidence" value="ECO:0007669"/>
    <property type="project" value="UniProtKB-KW"/>
</dbReference>
<accession>A0A1T4X354</accession>
<dbReference type="CDD" id="cd09892">
    <property type="entry name" value="NGN_SP_RfaH"/>
    <property type="match status" value="1"/>
</dbReference>
<dbReference type="InterPro" id="IPR043425">
    <property type="entry name" value="NusG-like"/>
</dbReference>
<proteinExistence type="predicted"/>
<dbReference type="SUPFAM" id="SSF50104">
    <property type="entry name" value="Translation proteins SH3-like domain"/>
    <property type="match status" value="1"/>
</dbReference>
<dbReference type="PANTHER" id="PTHR30265:SF7">
    <property type="entry name" value="TRANSCRIPTION ANTITERMINATION PROTEIN RFAH"/>
    <property type="match status" value="1"/>
</dbReference>
<sequence>MPLTQTIERQWYLLTSKPFKDELAEIELSKQGYEVYRPLAQRLRKQRGKLVKKTESLFPRYLFIALSELADNWAPIRSTKGVSQFVRFGLQTAIVPTELVLNLKQHEQALSERAIDLDRFHQGDVVILTEGPFRGLNGVFMSYDGEERAIILLEILHKQTKLAISPAKLLAA</sequence>
<evidence type="ECO:0000313" key="6">
    <source>
        <dbReference type="Proteomes" id="UP000190460"/>
    </source>
</evidence>
<organism evidence="5 6">
    <name type="scientific">Thiothrix eikelboomii</name>
    <dbReference type="NCBI Taxonomy" id="92487"/>
    <lineage>
        <taxon>Bacteria</taxon>
        <taxon>Pseudomonadati</taxon>
        <taxon>Pseudomonadota</taxon>
        <taxon>Gammaproteobacteria</taxon>
        <taxon>Thiotrichales</taxon>
        <taxon>Thiotrichaceae</taxon>
        <taxon>Thiothrix</taxon>
    </lineage>
</organism>
<keyword evidence="1" id="KW-0889">Transcription antitermination</keyword>
<dbReference type="RefSeq" id="WP_078922910.1">
    <property type="nucleotide sequence ID" value="NZ_FUYB01000012.1"/>
</dbReference>
<gene>
    <name evidence="5" type="ORF">SAMN02745130_02438</name>
</gene>
<keyword evidence="6" id="KW-1185">Reference proteome</keyword>
<dbReference type="EMBL" id="FUYB01000012">
    <property type="protein sequence ID" value="SKA83869.1"/>
    <property type="molecule type" value="Genomic_DNA"/>
</dbReference>
<dbReference type="InterPro" id="IPR036735">
    <property type="entry name" value="NGN_dom_sf"/>
</dbReference>
<evidence type="ECO:0000256" key="1">
    <source>
        <dbReference type="ARBA" id="ARBA00022814"/>
    </source>
</evidence>
<dbReference type="NCBIfam" id="TIGR01955">
    <property type="entry name" value="RfaH"/>
    <property type="match status" value="1"/>
</dbReference>
<keyword evidence="2" id="KW-0805">Transcription regulation</keyword>
<dbReference type="PANTHER" id="PTHR30265">
    <property type="entry name" value="RHO-INTERACTING TRANSCRIPTION TERMINATION FACTOR NUSG"/>
    <property type="match status" value="1"/>
</dbReference>
<dbReference type="STRING" id="92487.SAMN02745130_02438"/>
<evidence type="ECO:0000256" key="2">
    <source>
        <dbReference type="ARBA" id="ARBA00023015"/>
    </source>
</evidence>
<dbReference type="AlphaFoldDB" id="A0A1T4X354"/>
<dbReference type="SMART" id="SM00738">
    <property type="entry name" value="NGN"/>
    <property type="match status" value="1"/>
</dbReference>
<dbReference type="GO" id="GO:0006354">
    <property type="term" value="P:DNA-templated transcription elongation"/>
    <property type="evidence" value="ECO:0007669"/>
    <property type="project" value="InterPro"/>
</dbReference>
<evidence type="ECO:0000256" key="3">
    <source>
        <dbReference type="ARBA" id="ARBA00023163"/>
    </source>
</evidence>